<dbReference type="EMBL" id="PFGC01000037">
    <property type="protein sequence ID" value="PIW36934.1"/>
    <property type="molecule type" value="Genomic_DNA"/>
</dbReference>
<evidence type="ECO:0000313" key="1">
    <source>
        <dbReference type="EMBL" id="PIW36934.1"/>
    </source>
</evidence>
<name>A0A2M7H3Z0_9BACT</name>
<reference evidence="1 2" key="1">
    <citation type="submission" date="2017-09" db="EMBL/GenBank/DDBJ databases">
        <title>Depth-based differentiation of microbial function through sediment-hosted aquifers and enrichment of novel symbionts in the deep terrestrial subsurface.</title>
        <authorList>
            <person name="Probst A.J."/>
            <person name="Ladd B."/>
            <person name="Jarett J.K."/>
            <person name="Geller-Mcgrath D.E."/>
            <person name="Sieber C.M."/>
            <person name="Emerson J.B."/>
            <person name="Anantharaman K."/>
            <person name="Thomas B.C."/>
            <person name="Malmstrom R."/>
            <person name="Stieglmeier M."/>
            <person name="Klingl A."/>
            <person name="Woyke T."/>
            <person name="Ryan C.M."/>
            <person name="Banfield J.F."/>
        </authorList>
    </citation>
    <scope>NUCLEOTIDE SEQUENCE [LARGE SCALE GENOMIC DNA]</scope>
    <source>
        <strain evidence="1">CG15_BIG_FIL_POST_REV_8_21_14_020_45_12</strain>
    </source>
</reference>
<organism evidence="1 2">
    <name type="scientific">Candidatus Kerfeldbacteria bacterium CG15_BIG_FIL_POST_REV_8_21_14_020_45_12</name>
    <dbReference type="NCBI Taxonomy" id="2014247"/>
    <lineage>
        <taxon>Bacteria</taxon>
        <taxon>Candidatus Kerfeldiibacteriota</taxon>
    </lineage>
</organism>
<gene>
    <name evidence="1" type="ORF">COW24_03175</name>
</gene>
<dbReference type="InterPro" id="IPR019198">
    <property type="entry name" value="Beta_propeller_containing"/>
</dbReference>
<dbReference type="PIRSF" id="PIRSF006425">
    <property type="entry name" value="UCP006425_WD40"/>
    <property type="match status" value="1"/>
</dbReference>
<accession>A0A2M7H3Z0</accession>
<dbReference type="AlphaFoldDB" id="A0A2M7H3Z0"/>
<dbReference type="InterPro" id="IPR014441">
    <property type="entry name" value="UCP006425_b-propeller"/>
</dbReference>
<dbReference type="Pfam" id="PF09826">
    <property type="entry name" value="Beta_propel"/>
    <property type="match status" value="1"/>
</dbReference>
<evidence type="ECO:0008006" key="3">
    <source>
        <dbReference type="Google" id="ProtNLM"/>
    </source>
</evidence>
<evidence type="ECO:0000313" key="2">
    <source>
        <dbReference type="Proteomes" id="UP000230292"/>
    </source>
</evidence>
<proteinExistence type="predicted"/>
<sequence length="673" mass="73420">MESRTKKTIGLVSLLVLLIGATAVVWYLILWPRYFAPVTQVSVQPQGQQQQPSKIKPDSAVVETTSNGLISVVSAEDLADYFASSNLSYGVGVLRSASGVAETDAASTETIGFGSSDQTERYSETNVQVSGIDEPDIVKTDGEQLYIAPDILYRYAFSSDVSENPKGGDGQQLSKTTIVDALPVEDISVLGNIDEAATDLLLHDDTLIVFSDSAVTGYDVKTSSAPKDLWSLALNQDQYSSVVMARLYNDNLYLVTVTYPDSALPCPYAPLSTAAFDIEISCSDILRPQATTDSRGIYTVLVINPGTGEVQAQAALAVESYQSVMTMFDGGIYLTYVEQPDQFLVYRDFFANEGATLIDDGFTARLEEIDSYDIHSDSKLTELYYEIQKLDSSADIDQNTGLSAFDLAWTKYQESHARDLEKTTIVRMALDDLSIEATGQVPGDLLNQFSIDESDGFLRLATTIHGPSNDTSVNDLYVLDENLAIVGSVADLGAGERIYSARFVGAAGYIVTYRETDPFFVFDLSNPELPKVVGELKIPGYSSYLHPVDDVSVLGVGKNEKGKIKLSWFDVTDPTTPVESSKAVIEEDWSGVLSTHHAFLLDSVHSVFFIPAGDNGYVYSYAGGLLKQVQEVIDIKARRAVYINDYLYIIGSNSVVVLDESTWKIVATLNLTK</sequence>
<dbReference type="Proteomes" id="UP000230292">
    <property type="component" value="Unassembled WGS sequence"/>
</dbReference>
<comment type="caution">
    <text evidence="1">The sequence shown here is derived from an EMBL/GenBank/DDBJ whole genome shotgun (WGS) entry which is preliminary data.</text>
</comment>
<protein>
    <recommendedName>
        <fullName evidence="3">Beta propeller domain-containing protein</fullName>
    </recommendedName>
</protein>